<gene>
    <name evidence="1" type="ORF">PHET_04195</name>
</gene>
<evidence type="ECO:0000313" key="2">
    <source>
        <dbReference type="Proteomes" id="UP000748531"/>
    </source>
</evidence>
<dbReference type="PANTHER" id="PTHR31909">
    <property type="entry name" value="CHROMOSOME 20 ORF85 FAMILY MEMBER"/>
    <property type="match status" value="1"/>
</dbReference>
<dbReference type="AlphaFoldDB" id="A0A8J4T1W9"/>
<dbReference type="EMBL" id="LUCH01001933">
    <property type="protein sequence ID" value="KAF5402245.1"/>
    <property type="molecule type" value="Genomic_DNA"/>
</dbReference>
<comment type="caution">
    <text evidence="1">The sequence shown here is derived from an EMBL/GenBank/DDBJ whole genome shotgun (WGS) entry which is preliminary data.</text>
</comment>
<evidence type="ECO:0000313" key="1">
    <source>
        <dbReference type="EMBL" id="KAF5402245.1"/>
    </source>
</evidence>
<dbReference type="OrthoDB" id="10031946at2759"/>
<sequence>MAADELGREMPTNNQVAEDLIWKGHCIAEQRSVKTYQSKWGFLKGPMENFVKEEVDQLIDKSRVNWRDLIQSRVEEPEPPSKYISVLPSPKPVPPTTTGMIGWRAVNSQNWLDRYGRHGRPRVDIYNQLNWPTDVLM</sequence>
<organism evidence="1 2">
    <name type="scientific">Paragonimus heterotremus</name>
    <dbReference type="NCBI Taxonomy" id="100268"/>
    <lineage>
        <taxon>Eukaryota</taxon>
        <taxon>Metazoa</taxon>
        <taxon>Spiralia</taxon>
        <taxon>Lophotrochozoa</taxon>
        <taxon>Platyhelminthes</taxon>
        <taxon>Trematoda</taxon>
        <taxon>Digenea</taxon>
        <taxon>Plagiorchiida</taxon>
        <taxon>Troglotremata</taxon>
        <taxon>Troglotrematidae</taxon>
        <taxon>Paragonimus</taxon>
    </lineage>
</organism>
<keyword evidence="2" id="KW-1185">Reference proteome</keyword>
<dbReference type="InterPro" id="IPR020339">
    <property type="entry name" value="C20orf85-like"/>
</dbReference>
<dbReference type="Pfam" id="PF14945">
    <property type="entry name" value="LLC1"/>
    <property type="match status" value="1"/>
</dbReference>
<name>A0A8J4T1W9_9TREM</name>
<proteinExistence type="predicted"/>
<dbReference type="PANTHER" id="PTHR31909:SF3">
    <property type="entry name" value="SIMILAR TO PROTEIN C20ORF85 HOMOLOG"/>
    <property type="match status" value="1"/>
</dbReference>
<reference evidence="1" key="1">
    <citation type="submission" date="2019-05" db="EMBL/GenBank/DDBJ databases">
        <title>Annotation for the trematode Paragonimus heterotremus.</title>
        <authorList>
            <person name="Choi Y.-J."/>
        </authorList>
    </citation>
    <scope>NUCLEOTIDE SEQUENCE</scope>
    <source>
        <strain evidence="1">LC</strain>
    </source>
</reference>
<accession>A0A8J4T1W9</accession>
<dbReference type="Proteomes" id="UP000748531">
    <property type="component" value="Unassembled WGS sequence"/>
</dbReference>
<protein>
    <submittedName>
        <fullName evidence="1">Uncharacterized protein</fullName>
    </submittedName>
</protein>